<comment type="caution">
    <text evidence="3">The sequence shown here is derived from an EMBL/GenBank/DDBJ whole genome shotgun (WGS) entry which is preliminary data.</text>
</comment>
<evidence type="ECO:0000313" key="4">
    <source>
        <dbReference type="Proteomes" id="UP001634394"/>
    </source>
</evidence>
<feature type="region of interest" description="Disordered" evidence="1">
    <location>
        <begin position="239"/>
        <end position="265"/>
    </location>
</feature>
<dbReference type="Proteomes" id="UP001634394">
    <property type="component" value="Unassembled WGS sequence"/>
</dbReference>
<keyword evidence="4" id="KW-1185">Reference proteome</keyword>
<feature type="region of interest" description="Disordered" evidence="1">
    <location>
        <begin position="183"/>
        <end position="221"/>
    </location>
</feature>
<organism evidence="3 4">
    <name type="scientific">Sinanodonta woodiana</name>
    <name type="common">Chinese pond mussel</name>
    <name type="synonym">Anodonta woodiana</name>
    <dbReference type="NCBI Taxonomy" id="1069815"/>
    <lineage>
        <taxon>Eukaryota</taxon>
        <taxon>Metazoa</taxon>
        <taxon>Spiralia</taxon>
        <taxon>Lophotrochozoa</taxon>
        <taxon>Mollusca</taxon>
        <taxon>Bivalvia</taxon>
        <taxon>Autobranchia</taxon>
        <taxon>Heteroconchia</taxon>
        <taxon>Palaeoheterodonta</taxon>
        <taxon>Unionida</taxon>
        <taxon>Unionoidea</taxon>
        <taxon>Unionidae</taxon>
        <taxon>Unioninae</taxon>
        <taxon>Sinanodonta</taxon>
    </lineage>
</organism>
<gene>
    <name evidence="3" type="ORF">ACJMK2_011051</name>
</gene>
<accession>A0ABD3V3M9</accession>
<evidence type="ECO:0008006" key="5">
    <source>
        <dbReference type="Google" id="ProtNLM"/>
    </source>
</evidence>
<feature type="compositionally biased region" description="Polar residues" evidence="1">
    <location>
        <begin position="242"/>
        <end position="261"/>
    </location>
</feature>
<name>A0ABD3V3M9_SINWO</name>
<evidence type="ECO:0000313" key="3">
    <source>
        <dbReference type="EMBL" id="KAL3856277.1"/>
    </source>
</evidence>
<protein>
    <recommendedName>
        <fullName evidence="5">RanBD1 domain-containing protein</fullName>
    </recommendedName>
</protein>
<sequence>MTNTDPLVDKKMTFLGVWVNEEVNTDVMGTILQFIQHKKGTIVKLQLRRDGLRILKNKIIIGLVLQHFIPLNSICIITYNHKVPRMMFVVSRHHHLYQISTFKCENASDAGEFIEGFRNIKTNLYTATHQKNDGKHVTFDLMGTNAKSVLATKNAEAKKEMIKVNKSLISILKCSNVLKRASELSENSSHSVGESAPRNVTGIKEPLEKSTGNNPEYKRKSNNEDAFNAVLVLGEEKEIDTNSKTVPQPRTENEPTAVQNGHTKDGLVRISVPNYSNGCTKHRATGGHVLILPTIFEEKF</sequence>
<evidence type="ECO:0000256" key="1">
    <source>
        <dbReference type="SAM" id="MobiDB-lite"/>
    </source>
</evidence>
<reference evidence="3 4" key="1">
    <citation type="submission" date="2024-11" db="EMBL/GenBank/DDBJ databases">
        <title>Chromosome-level genome assembly of the freshwater bivalve Anodonta woodiana.</title>
        <authorList>
            <person name="Chen X."/>
        </authorList>
    </citation>
    <scope>NUCLEOTIDE SEQUENCE [LARGE SCALE GENOMIC DNA]</scope>
    <source>
        <strain evidence="3">MN2024</strain>
        <tissue evidence="3">Gills</tissue>
    </source>
</reference>
<keyword evidence="2" id="KW-1133">Transmembrane helix</keyword>
<keyword evidence="2" id="KW-0472">Membrane</keyword>
<dbReference type="AlphaFoldDB" id="A0ABD3V3M9"/>
<dbReference type="EMBL" id="JBJQND010000013">
    <property type="protein sequence ID" value="KAL3856277.1"/>
    <property type="molecule type" value="Genomic_DNA"/>
</dbReference>
<proteinExistence type="predicted"/>
<keyword evidence="2" id="KW-0812">Transmembrane</keyword>
<feature type="transmembrane region" description="Helical" evidence="2">
    <location>
        <begin position="59"/>
        <end position="79"/>
    </location>
</feature>
<evidence type="ECO:0000256" key="2">
    <source>
        <dbReference type="SAM" id="Phobius"/>
    </source>
</evidence>